<evidence type="ECO:0000313" key="2">
    <source>
        <dbReference type="EnsemblMetazoa" id="CJA32216.1"/>
    </source>
</evidence>
<feature type="compositionally biased region" description="Basic and acidic residues" evidence="1">
    <location>
        <begin position="42"/>
        <end position="59"/>
    </location>
</feature>
<feature type="compositionally biased region" description="Low complexity" evidence="1">
    <location>
        <begin position="67"/>
        <end position="77"/>
    </location>
</feature>
<evidence type="ECO:0000256" key="1">
    <source>
        <dbReference type="SAM" id="MobiDB-lite"/>
    </source>
</evidence>
<feature type="region of interest" description="Disordered" evidence="1">
    <location>
        <begin position="28"/>
        <end position="97"/>
    </location>
</feature>
<name>A0A8R1EEP0_CAEJA</name>
<accession>A0A8R1EEP0</accession>
<evidence type="ECO:0000313" key="3">
    <source>
        <dbReference type="Proteomes" id="UP000005237"/>
    </source>
</evidence>
<reference evidence="2" key="2">
    <citation type="submission" date="2022-06" db="UniProtKB">
        <authorList>
            <consortium name="EnsemblMetazoa"/>
        </authorList>
    </citation>
    <scope>IDENTIFICATION</scope>
    <source>
        <strain evidence="2">DF5081</strain>
    </source>
</reference>
<protein>
    <submittedName>
        <fullName evidence="2">Uncharacterized protein</fullName>
    </submittedName>
</protein>
<organism evidence="2 3">
    <name type="scientific">Caenorhabditis japonica</name>
    <dbReference type="NCBI Taxonomy" id="281687"/>
    <lineage>
        <taxon>Eukaryota</taxon>
        <taxon>Metazoa</taxon>
        <taxon>Ecdysozoa</taxon>
        <taxon>Nematoda</taxon>
        <taxon>Chromadorea</taxon>
        <taxon>Rhabditida</taxon>
        <taxon>Rhabditina</taxon>
        <taxon>Rhabditomorpha</taxon>
        <taxon>Rhabditoidea</taxon>
        <taxon>Rhabditidae</taxon>
        <taxon>Peloderinae</taxon>
        <taxon>Caenorhabditis</taxon>
    </lineage>
</organism>
<keyword evidence="3" id="KW-1185">Reference proteome</keyword>
<reference evidence="3" key="1">
    <citation type="submission" date="2010-08" db="EMBL/GenBank/DDBJ databases">
        <authorList>
            <consortium name="Caenorhabditis japonica Sequencing Consortium"/>
            <person name="Wilson R.K."/>
        </authorList>
    </citation>
    <scope>NUCLEOTIDE SEQUENCE [LARGE SCALE GENOMIC DNA]</scope>
    <source>
        <strain evidence="3">DF5081</strain>
    </source>
</reference>
<proteinExistence type="predicted"/>
<sequence length="97" mass="10874">MYYAIKYKQFQASSPIFHDGVRDEISERSEVSTGFSNVKKLKNNEEDSGNKKKLKEQEAALRALEGPPAEESANSENEAPRNLLATAEDDNLPILFN</sequence>
<dbReference type="AlphaFoldDB" id="A0A8R1EEP0"/>
<dbReference type="EnsemblMetazoa" id="CJA32216.1">
    <property type="protein sequence ID" value="CJA32216.1"/>
    <property type="gene ID" value="WBGene00208063"/>
</dbReference>
<dbReference type="Proteomes" id="UP000005237">
    <property type="component" value="Unassembled WGS sequence"/>
</dbReference>